<dbReference type="AlphaFoldDB" id="A0A9P0ME82"/>
<dbReference type="InterPro" id="IPR005135">
    <property type="entry name" value="Endo/exonuclease/phosphatase"/>
</dbReference>
<dbReference type="Gene3D" id="3.60.10.10">
    <property type="entry name" value="Endonuclease/exonuclease/phosphatase"/>
    <property type="match status" value="1"/>
</dbReference>
<evidence type="ECO:0000313" key="4">
    <source>
        <dbReference type="Proteomes" id="UP001152888"/>
    </source>
</evidence>
<dbReference type="Proteomes" id="UP001152888">
    <property type="component" value="Unassembled WGS sequence"/>
</dbReference>
<evidence type="ECO:0000259" key="2">
    <source>
        <dbReference type="Pfam" id="PF14529"/>
    </source>
</evidence>
<reference evidence="3" key="1">
    <citation type="submission" date="2022-03" db="EMBL/GenBank/DDBJ databases">
        <authorList>
            <person name="Sayadi A."/>
        </authorList>
    </citation>
    <scope>NUCLEOTIDE SEQUENCE</scope>
</reference>
<dbReference type="OrthoDB" id="6783203at2759"/>
<sequence length="219" mass="24828">MSNRRSDVAIQNQETWPEHGHSQGGIQRTYRCYCSPNIPLDEFMSYVDEFVDATRTSGYAYVILGDLNAKSPQWGSPNTDRRGHYRSRLIAEVDLVVLNPRAGPTFSIGCAEPFIDVTLATQRLGRSVEKFHFKDYHQANKPADWDIDSGYNFDANMTRRSFLNHPNNAYVTGYENGLHITFKQLASELDYLCPQNLQGFRVPLESGKYACPKHAASII</sequence>
<organism evidence="3 4">
    <name type="scientific">Acanthoscelides obtectus</name>
    <name type="common">Bean weevil</name>
    <name type="synonym">Bruchus obtectus</name>
    <dbReference type="NCBI Taxonomy" id="200917"/>
    <lineage>
        <taxon>Eukaryota</taxon>
        <taxon>Metazoa</taxon>
        <taxon>Ecdysozoa</taxon>
        <taxon>Arthropoda</taxon>
        <taxon>Hexapoda</taxon>
        <taxon>Insecta</taxon>
        <taxon>Pterygota</taxon>
        <taxon>Neoptera</taxon>
        <taxon>Endopterygota</taxon>
        <taxon>Coleoptera</taxon>
        <taxon>Polyphaga</taxon>
        <taxon>Cucujiformia</taxon>
        <taxon>Chrysomeloidea</taxon>
        <taxon>Chrysomelidae</taxon>
        <taxon>Bruchinae</taxon>
        <taxon>Bruchini</taxon>
        <taxon>Acanthoscelides</taxon>
    </lineage>
</organism>
<protein>
    <recommendedName>
        <fullName evidence="2">Endonuclease/exonuclease/phosphatase domain-containing protein</fullName>
    </recommendedName>
</protein>
<dbReference type="GO" id="GO:0003824">
    <property type="term" value="F:catalytic activity"/>
    <property type="evidence" value="ECO:0007669"/>
    <property type="project" value="InterPro"/>
</dbReference>
<feature type="domain" description="Endonuclease/exonuclease/phosphatase" evidence="2">
    <location>
        <begin position="31"/>
        <end position="133"/>
    </location>
</feature>
<dbReference type="InterPro" id="IPR036691">
    <property type="entry name" value="Endo/exonu/phosph_ase_sf"/>
</dbReference>
<dbReference type="Pfam" id="PF14529">
    <property type="entry name" value="Exo_endo_phos_2"/>
    <property type="match status" value="1"/>
</dbReference>
<evidence type="ECO:0000313" key="3">
    <source>
        <dbReference type="EMBL" id="CAH2014689.1"/>
    </source>
</evidence>
<gene>
    <name evidence="3" type="ORF">ACAOBT_LOCUS34294</name>
</gene>
<dbReference type="SUPFAM" id="SSF56219">
    <property type="entry name" value="DNase I-like"/>
    <property type="match status" value="1"/>
</dbReference>
<proteinExistence type="predicted"/>
<comment type="caution">
    <text evidence="3">The sequence shown here is derived from an EMBL/GenBank/DDBJ whole genome shotgun (WGS) entry which is preliminary data.</text>
</comment>
<keyword evidence="4" id="KW-1185">Reference proteome</keyword>
<accession>A0A9P0ME82</accession>
<evidence type="ECO:0000256" key="1">
    <source>
        <dbReference type="SAM" id="MobiDB-lite"/>
    </source>
</evidence>
<name>A0A9P0ME82_ACAOB</name>
<dbReference type="EMBL" id="CAKOFQ010008541">
    <property type="protein sequence ID" value="CAH2014689.1"/>
    <property type="molecule type" value="Genomic_DNA"/>
</dbReference>
<feature type="region of interest" description="Disordered" evidence="1">
    <location>
        <begin position="1"/>
        <end position="23"/>
    </location>
</feature>